<dbReference type="Proteomes" id="UP001148614">
    <property type="component" value="Unassembled WGS sequence"/>
</dbReference>
<dbReference type="Pfam" id="PF01419">
    <property type="entry name" value="Jacalin"/>
    <property type="match status" value="2"/>
</dbReference>
<reference evidence="2" key="1">
    <citation type="submission" date="2022-07" db="EMBL/GenBank/DDBJ databases">
        <title>Genome Sequence of Xylaria arbuscula.</title>
        <authorList>
            <person name="Buettner E."/>
        </authorList>
    </citation>
    <scope>NUCLEOTIDE SEQUENCE</scope>
    <source>
        <strain evidence="2">VT107</strain>
    </source>
</reference>
<dbReference type="PROSITE" id="PS51752">
    <property type="entry name" value="JACALIN_LECTIN"/>
    <property type="match status" value="2"/>
</dbReference>
<organism evidence="2 3">
    <name type="scientific">Xylaria arbuscula</name>
    <dbReference type="NCBI Taxonomy" id="114810"/>
    <lineage>
        <taxon>Eukaryota</taxon>
        <taxon>Fungi</taxon>
        <taxon>Dikarya</taxon>
        <taxon>Ascomycota</taxon>
        <taxon>Pezizomycotina</taxon>
        <taxon>Sordariomycetes</taxon>
        <taxon>Xylariomycetidae</taxon>
        <taxon>Xylariales</taxon>
        <taxon>Xylariaceae</taxon>
        <taxon>Xylaria</taxon>
    </lineage>
</organism>
<dbReference type="PANTHER" id="PTHR46506">
    <property type="entry name" value="OS05G0143600 PROTEIN"/>
    <property type="match status" value="1"/>
</dbReference>
<gene>
    <name evidence="2" type="ORF">NPX13_g6130</name>
</gene>
<evidence type="ECO:0000313" key="2">
    <source>
        <dbReference type="EMBL" id="KAJ3569292.1"/>
    </source>
</evidence>
<dbReference type="SMART" id="SM00915">
    <property type="entry name" value="Jacalin"/>
    <property type="match status" value="2"/>
</dbReference>
<keyword evidence="3" id="KW-1185">Reference proteome</keyword>
<feature type="domain" description="Jacalin-type lectin" evidence="1">
    <location>
        <begin position="135"/>
        <end position="286"/>
    </location>
</feature>
<dbReference type="SUPFAM" id="SSF56973">
    <property type="entry name" value="Aerolisin/ETX pore-forming domain"/>
    <property type="match status" value="1"/>
</dbReference>
<name>A0A9W8NCR2_9PEZI</name>
<protein>
    <recommendedName>
        <fullName evidence="1">Jacalin-type lectin domain-containing protein</fullName>
    </recommendedName>
</protein>
<dbReference type="InterPro" id="IPR001229">
    <property type="entry name" value="Jacalin-like_lectin_dom"/>
</dbReference>
<dbReference type="EMBL" id="JANPWZ010001049">
    <property type="protein sequence ID" value="KAJ3569292.1"/>
    <property type="molecule type" value="Genomic_DNA"/>
</dbReference>
<dbReference type="SUPFAM" id="SSF51101">
    <property type="entry name" value="Mannose-binding lectins"/>
    <property type="match status" value="2"/>
</dbReference>
<dbReference type="AlphaFoldDB" id="A0A9W8NCR2"/>
<dbReference type="Gene3D" id="2.170.15.10">
    <property type="entry name" value="Proaerolysin, chain A, domain 3"/>
    <property type="match status" value="1"/>
</dbReference>
<proteinExistence type="predicted"/>
<evidence type="ECO:0000259" key="1">
    <source>
        <dbReference type="PROSITE" id="PS51752"/>
    </source>
</evidence>
<sequence length="477" mass="51362">MVGGNGGQPFRDDDRQSNLRQINIRCAARVDSLQCIYADGSSAAKHGGDGGKDEIFALDLVWIWAGSEIDAIQFQTTKGRLSPKYGGGGGDPTIFRGHDGTRERALMAFTGRSGDVLDSLEPLWSNVRDLDSEHVVVGDTEGGNGGTPFDMLTTVSNAFPFVLKAIHIRSGSMIDAIECIFTDIDGREVRTGRQGGGGGDAHIFTLENNERIIRVEGRADKMIDRLQFFTNKGRASDRYGGNGGHAFVWNPPFSGNDSAADANMSLMCFQGRSAARVDRLAPVWSPDPPVNFALNIDWFEDIGSAISSNPEVAWTSEQNAVNTTLDNMSAKVVWAMQASKSSTITLSDSSRKKIGGKVVFEVSAKGKRGIPYVAEGEVSVKAGVEASAEKEWGNTATDGKTVSRTYTETIEQTVTVRPGMQLEGRAVAYKMAVQDLKWRGKVTVTYAGGGKRTIDVDGTFDSASATKCHTTYETKAL</sequence>
<evidence type="ECO:0000313" key="3">
    <source>
        <dbReference type="Proteomes" id="UP001148614"/>
    </source>
</evidence>
<dbReference type="Gene3D" id="2.100.10.30">
    <property type="entry name" value="Jacalin-like lectin domain"/>
    <property type="match status" value="2"/>
</dbReference>
<accession>A0A9W8NCR2</accession>
<dbReference type="InterPro" id="IPR036404">
    <property type="entry name" value="Jacalin-like_lectin_dom_sf"/>
</dbReference>
<feature type="domain" description="Jacalin-type lectin" evidence="1">
    <location>
        <begin position="1"/>
        <end position="126"/>
    </location>
</feature>
<comment type="caution">
    <text evidence="2">The sequence shown here is derived from an EMBL/GenBank/DDBJ whole genome shotgun (WGS) entry which is preliminary data.</text>
</comment>